<protein>
    <recommendedName>
        <fullName evidence="1">Abnormal cell migration protein 18-like fibronectin type I domain-containing protein</fullName>
    </recommendedName>
</protein>
<dbReference type="AlphaFoldDB" id="A0A9P1IKT5"/>
<reference evidence="2" key="1">
    <citation type="submission" date="2022-11" db="EMBL/GenBank/DDBJ databases">
        <authorList>
            <person name="Kikuchi T."/>
        </authorList>
    </citation>
    <scope>NUCLEOTIDE SEQUENCE</scope>
    <source>
        <strain evidence="2">PS1010</strain>
    </source>
</reference>
<organism evidence="2 3">
    <name type="scientific">Caenorhabditis angaria</name>
    <dbReference type="NCBI Taxonomy" id="860376"/>
    <lineage>
        <taxon>Eukaryota</taxon>
        <taxon>Metazoa</taxon>
        <taxon>Ecdysozoa</taxon>
        <taxon>Nematoda</taxon>
        <taxon>Chromadorea</taxon>
        <taxon>Rhabditida</taxon>
        <taxon>Rhabditina</taxon>
        <taxon>Rhabditomorpha</taxon>
        <taxon>Rhabditoidea</taxon>
        <taxon>Rhabditidae</taxon>
        <taxon>Peloderinae</taxon>
        <taxon>Caenorhabditis</taxon>
    </lineage>
</organism>
<dbReference type="Pfam" id="PF23003">
    <property type="entry name" value="Fn1_2"/>
    <property type="match status" value="1"/>
</dbReference>
<evidence type="ECO:0000259" key="1">
    <source>
        <dbReference type="Pfam" id="PF23003"/>
    </source>
</evidence>
<comment type="caution">
    <text evidence="2">The sequence shown here is derived from an EMBL/GenBank/DDBJ whole genome shotgun (WGS) entry which is preliminary data.</text>
</comment>
<evidence type="ECO:0000313" key="2">
    <source>
        <dbReference type="EMBL" id="CAI5446248.1"/>
    </source>
</evidence>
<name>A0A9P1IKT5_9PELO</name>
<gene>
    <name evidence="2" type="ORF">CAMP_LOCUS8885</name>
</gene>
<accession>A0A9P1IKT5</accession>
<feature type="domain" description="Abnormal cell migration protein 18-like fibronectin type I" evidence="1">
    <location>
        <begin position="16"/>
        <end position="79"/>
    </location>
</feature>
<proteinExistence type="predicted"/>
<sequence length="273" mass="30646">MRKPKIVPLGCVPTNIDDGKMLKVGELHHEHDFVFSCESGEDGVLNYEAIACVDAFGETMYPGETRRLSNGTVVLHCNIFGGALKKVVERAAGCYFNETIYGEDEKWVEPINSNNTDEIDGRLMQCFRPHYSYYESHVVGCVIGRLGILVDEYGQKLDGSYVKCVEDSLGHVTLKQVTVDELSCKMDNQTFAHDSEWTDEKRSAVMQCSYGHIIKTKCLLDGELTPIGQEVAVSRGCVFLCHPQTNVYICDDKLTEFKIIREANETTSNVFKF</sequence>
<dbReference type="EMBL" id="CANHGI010000003">
    <property type="protein sequence ID" value="CAI5446248.1"/>
    <property type="molecule type" value="Genomic_DNA"/>
</dbReference>
<dbReference type="InterPro" id="IPR055119">
    <property type="entry name" value="Mig18_Fn1"/>
</dbReference>
<evidence type="ECO:0000313" key="3">
    <source>
        <dbReference type="Proteomes" id="UP001152747"/>
    </source>
</evidence>
<dbReference type="OrthoDB" id="5780467at2759"/>
<keyword evidence="3" id="KW-1185">Reference proteome</keyword>
<dbReference type="Proteomes" id="UP001152747">
    <property type="component" value="Unassembled WGS sequence"/>
</dbReference>